<evidence type="ECO:0000313" key="2">
    <source>
        <dbReference type="EMBL" id="QHT73828.1"/>
    </source>
</evidence>
<sequence>MDNKIIIIVLIILIFIIYYKRYNNIIEKMSFIEAFDKKKYLVRDLVDKKNSANLLAELMTNLKKLIVNLKIKSENTKDKELLKYKPFIETIYNKIDKVSVRENEGGNDLTSYSVNKGEELVFCIRSKASNRIHDINELMYVAIHEISHIGCPETGHTKLFANINLFLLRKALETGLYNYVDYGRYPVEYCGMTLSTNILG</sequence>
<organism evidence="2">
    <name type="scientific">viral metagenome</name>
    <dbReference type="NCBI Taxonomy" id="1070528"/>
    <lineage>
        <taxon>unclassified sequences</taxon>
        <taxon>metagenomes</taxon>
        <taxon>organismal metagenomes</taxon>
    </lineage>
</organism>
<keyword evidence="1" id="KW-0472">Membrane</keyword>
<keyword evidence="1" id="KW-0812">Transmembrane</keyword>
<dbReference type="EMBL" id="MN739832">
    <property type="protein sequence ID" value="QHT73828.1"/>
    <property type="molecule type" value="Genomic_DNA"/>
</dbReference>
<protein>
    <recommendedName>
        <fullName evidence="3">WLM domain-containing protein</fullName>
    </recommendedName>
</protein>
<evidence type="ECO:0000256" key="1">
    <source>
        <dbReference type="SAM" id="Phobius"/>
    </source>
</evidence>
<proteinExistence type="predicted"/>
<evidence type="ECO:0008006" key="3">
    <source>
        <dbReference type="Google" id="ProtNLM"/>
    </source>
</evidence>
<name>A0A6C0GZV4_9ZZZZ</name>
<keyword evidence="1" id="KW-1133">Transmembrane helix</keyword>
<feature type="transmembrane region" description="Helical" evidence="1">
    <location>
        <begin position="6"/>
        <end position="22"/>
    </location>
</feature>
<dbReference type="AlphaFoldDB" id="A0A6C0GZV4"/>
<reference evidence="2" key="1">
    <citation type="journal article" date="2020" name="Nature">
        <title>Giant virus diversity and host interactions through global metagenomics.</title>
        <authorList>
            <person name="Schulz F."/>
            <person name="Roux S."/>
            <person name="Paez-Espino D."/>
            <person name="Jungbluth S."/>
            <person name="Walsh D.A."/>
            <person name="Denef V.J."/>
            <person name="McMahon K.D."/>
            <person name="Konstantinidis K.T."/>
            <person name="Eloe-Fadrosh E.A."/>
            <person name="Kyrpides N.C."/>
            <person name="Woyke T."/>
        </authorList>
    </citation>
    <scope>NUCLEOTIDE SEQUENCE</scope>
    <source>
        <strain evidence="2">GVMAG-M-3300023179-4</strain>
    </source>
</reference>
<accession>A0A6C0GZV4</accession>